<evidence type="ECO:0000256" key="2">
    <source>
        <dbReference type="ARBA" id="ARBA00022737"/>
    </source>
</evidence>
<feature type="domain" description="C2H2-type" evidence="6">
    <location>
        <begin position="193"/>
        <end position="221"/>
    </location>
</feature>
<dbReference type="Proteomes" id="UP000694872">
    <property type="component" value="Unplaced"/>
</dbReference>
<accession>A0AAJ7E5D4</accession>
<feature type="domain" description="C2H2-type" evidence="6">
    <location>
        <begin position="289"/>
        <end position="313"/>
    </location>
</feature>
<feature type="domain" description="C2H2-type" evidence="6">
    <location>
        <begin position="167"/>
        <end position="194"/>
    </location>
</feature>
<evidence type="ECO:0000313" key="7">
    <source>
        <dbReference type="RefSeq" id="XP_013163351.1"/>
    </source>
</evidence>
<dbReference type="GeneID" id="106114624"/>
<evidence type="ECO:0000256" key="4">
    <source>
        <dbReference type="ARBA" id="ARBA00022833"/>
    </source>
</evidence>
<feature type="domain" description="C2H2-type" evidence="6">
    <location>
        <begin position="227"/>
        <end position="257"/>
    </location>
</feature>
<feature type="domain" description="C2H2-type" evidence="6">
    <location>
        <begin position="320"/>
        <end position="347"/>
    </location>
</feature>
<dbReference type="AlphaFoldDB" id="A0AAJ7E5D4"/>
<proteinExistence type="predicted"/>
<dbReference type="RefSeq" id="XP_013163351.1">
    <property type="nucleotide sequence ID" value="XM_013307897.1"/>
</dbReference>
<feature type="domain" description="C2H2-type" evidence="6">
    <location>
        <begin position="260"/>
        <end position="288"/>
    </location>
</feature>
<organism evidence="7">
    <name type="scientific">Papilio xuthus</name>
    <name type="common">Asian swallowtail butterfly</name>
    <dbReference type="NCBI Taxonomy" id="66420"/>
    <lineage>
        <taxon>Eukaryota</taxon>
        <taxon>Metazoa</taxon>
        <taxon>Ecdysozoa</taxon>
        <taxon>Arthropoda</taxon>
        <taxon>Hexapoda</taxon>
        <taxon>Insecta</taxon>
        <taxon>Pterygota</taxon>
        <taxon>Neoptera</taxon>
        <taxon>Endopterygota</taxon>
        <taxon>Lepidoptera</taxon>
        <taxon>Glossata</taxon>
        <taxon>Ditrysia</taxon>
        <taxon>Papilionoidea</taxon>
        <taxon>Papilionidae</taxon>
        <taxon>Papilioninae</taxon>
        <taxon>Papilio</taxon>
    </lineage>
</organism>
<dbReference type="GO" id="GO:0000977">
    <property type="term" value="F:RNA polymerase II transcription regulatory region sequence-specific DNA binding"/>
    <property type="evidence" value="ECO:0007669"/>
    <property type="project" value="TreeGrafter"/>
</dbReference>
<dbReference type="InterPro" id="IPR013087">
    <property type="entry name" value="Znf_C2H2_type"/>
</dbReference>
<evidence type="ECO:0000256" key="5">
    <source>
        <dbReference type="PROSITE-ProRule" id="PRU00042"/>
    </source>
</evidence>
<dbReference type="PANTHER" id="PTHR24379">
    <property type="entry name" value="KRAB AND ZINC FINGER DOMAIN-CONTAINING"/>
    <property type="match status" value="1"/>
</dbReference>
<dbReference type="GO" id="GO:0008270">
    <property type="term" value="F:zinc ion binding"/>
    <property type="evidence" value="ECO:0007669"/>
    <property type="project" value="UniProtKB-KW"/>
</dbReference>
<keyword evidence="2" id="KW-0677">Repeat</keyword>
<gene>
    <name evidence="7" type="primary">LOC106114624</name>
</gene>
<reference evidence="7" key="1">
    <citation type="submission" date="2025-08" db="UniProtKB">
        <authorList>
            <consortium name="RefSeq"/>
        </authorList>
    </citation>
    <scope>IDENTIFICATION</scope>
</reference>
<keyword evidence="4" id="KW-0862">Zinc</keyword>
<dbReference type="PROSITE" id="PS50157">
    <property type="entry name" value="ZINC_FINGER_C2H2_2"/>
    <property type="match status" value="6"/>
</dbReference>
<dbReference type="PANTHER" id="PTHR24379:SF127">
    <property type="entry name" value="BLOODY FINGERS-RELATED"/>
    <property type="match status" value="1"/>
</dbReference>
<dbReference type="SMART" id="SM00355">
    <property type="entry name" value="ZnF_C2H2"/>
    <property type="match status" value="6"/>
</dbReference>
<name>A0AAJ7E5D4_PAPXU</name>
<sequence>METLCLICLSNDRKLFFISTPLAGIMRMILPEIEVSKLCWECLASLKHLLKLRKRALNSKQILDIHFKVNNPPMLQSSSNLGTCYIFTFSLGDHFIEENKFTKNIESKLSGNTELKNNTEGKGIDLGLSKNTLVKDNKSVKKSKSIVKSRKKKKVRSQKKVISNKEYSCSECKEKFESRGKYEYHRQKHRGRVKCLECNRDFSSRSSLSTHNTIVHSTTPTDNIFRHYCQPCDKFFKTSCSYNKHIRISSRHIDPQLLRYCCPTCGKGFLTCEERDRHNEMIHLQKNRLQCTRCPRKYCSVRALRCHMRRHIGGITKRDYMCEICGIGFKTSQVLKGHQKVHEKVKSQEK</sequence>
<evidence type="ECO:0000256" key="3">
    <source>
        <dbReference type="ARBA" id="ARBA00022771"/>
    </source>
</evidence>
<evidence type="ECO:0000259" key="6">
    <source>
        <dbReference type="PROSITE" id="PS50157"/>
    </source>
</evidence>
<dbReference type="Pfam" id="PF00096">
    <property type="entry name" value="zf-C2H2"/>
    <property type="match status" value="1"/>
</dbReference>
<evidence type="ECO:0000256" key="1">
    <source>
        <dbReference type="ARBA" id="ARBA00022723"/>
    </source>
</evidence>
<dbReference type="SUPFAM" id="SSF57667">
    <property type="entry name" value="beta-beta-alpha zinc fingers"/>
    <property type="match status" value="2"/>
</dbReference>
<dbReference type="Gene3D" id="3.30.160.60">
    <property type="entry name" value="Classic Zinc Finger"/>
    <property type="match status" value="3"/>
</dbReference>
<keyword evidence="1" id="KW-0479">Metal-binding</keyword>
<dbReference type="PROSITE" id="PS00028">
    <property type="entry name" value="ZINC_FINGER_C2H2_1"/>
    <property type="match status" value="4"/>
</dbReference>
<dbReference type="KEGG" id="pxu:106114624"/>
<keyword evidence="3 5" id="KW-0863">Zinc-finger</keyword>
<protein>
    <submittedName>
        <fullName evidence="7">Zinc finger protein 58-like</fullName>
    </submittedName>
</protein>
<dbReference type="GO" id="GO:0000981">
    <property type="term" value="F:DNA-binding transcription factor activity, RNA polymerase II-specific"/>
    <property type="evidence" value="ECO:0007669"/>
    <property type="project" value="TreeGrafter"/>
</dbReference>
<dbReference type="InterPro" id="IPR036236">
    <property type="entry name" value="Znf_C2H2_sf"/>
</dbReference>
<dbReference type="GO" id="GO:0005634">
    <property type="term" value="C:nucleus"/>
    <property type="evidence" value="ECO:0007669"/>
    <property type="project" value="TreeGrafter"/>
</dbReference>